<proteinExistence type="predicted"/>
<reference evidence="1 2" key="1">
    <citation type="submission" date="2018-01" db="EMBL/GenBank/DDBJ databases">
        <title>Bacillus asahii Genome sequencing and assembly.</title>
        <authorList>
            <person name="Jiang H."/>
            <person name="Feng Y."/>
            <person name="Zhao F."/>
            <person name="Lin X."/>
        </authorList>
    </citation>
    <scope>NUCLEOTIDE SEQUENCE [LARGE SCALE GENOMIC DNA]</scope>
    <source>
        <strain evidence="1 2">OM18</strain>
    </source>
</reference>
<dbReference type="KEGG" id="pasa:BAOM_2780"/>
<accession>A0A3Q9RN72</accession>
<organism evidence="1 2">
    <name type="scientific">Peribacillus asahii</name>
    <dbReference type="NCBI Taxonomy" id="228899"/>
    <lineage>
        <taxon>Bacteria</taxon>
        <taxon>Bacillati</taxon>
        <taxon>Bacillota</taxon>
        <taxon>Bacilli</taxon>
        <taxon>Bacillales</taxon>
        <taxon>Bacillaceae</taxon>
        <taxon>Peribacillus</taxon>
    </lineage>
</organism>
<sequence length="99" mass="11187">MNPVTNFLDSSRHSTSLVLLHGKQYGELFLTYGLKIAQNKKILSQVQQPYDIAVQTITIFWNINKEITVSVGFTNEDVKSVKIAVSREDDSKDTKQQKG</sequence>
<name>A0A3Q9RN72_9BACI</name>
<evidence type="ECO:0000313" key="2">
    <source>
        <dbReference type="Proteomes" id="UP000283095"/>
    </source>
</evidence>
<evidence type="ECO:0000313" key="1">
    <source>
        <dbReference type="EMBL" id="AZV43389.1"/>
    </source>
</evidence>
<dbReference type="EMBL" id="CP026095">
    <property type="protein sequence ID" value="AZV43389.1"/>
    <property type="molecule type" value="Genomic_DNA"/>
</dbReference>
<gene>
    <name evidence="1" type="ORF">BAOM_2780</name>
</gene>
<dbReference type="Proteomes" id="UP000283095">
    <property type="component" value="Chromosome"/>
</dbReference>
<dbReference type="AlphaFoldDB" id="A0A3Q9RN72"/>
<dbReference type="RefSeq" id="WP_127760594.1">
    <property type="nucleotide sequence ID" value="NZ_CP026095.1"/>
</dbReference>
<protein>
    <submittedName>
        <fullName evidence="1">Uncharacterized protein</fullName>
    </submittedName>
</protein>